<evidence type="ECO:0000256" key="1">
    <source>
        <dbReference type="ARBA" id="ARBA00022490"/>
    </source>
</evidence>
<dbReference type="Pfam" id="PF05280">
    <property type="entry name" value="FlhC"/>
    <property type="match status" value="1"/>
</dbReference>
<keyword evidence="6" id="KW-0238">DNA-binding</keyword>
<keyword evidence="2" id="KW-0479">Metal-binding</keyword>
<dbReference type="GO" id="GO:0045893">
    <property type="term" value="P:positive regulation of DNA-templated transcription"/>
    <property type="evidence" value="ECO:0007669"/>
    <property type="project" value="InterPro"/>
</dbReference>
<dbReference type="AlphaFoldDB" id="A0A1C2J978"/>
<keyword evidence="7" id="KW-0010">Activator</keyword>
<dbReference type="SUPFAM" id="SSF160930">
    <property type="entry name" value="FlhC-like"/>
    <property type="match status" value="1"/>
</dbReference>
<evidence type="ECO:0000256" key="6">
    <source>
        <dbReference type="ARBA" id="ARBA00023125"/>
    </source>
</evidence>
<evidence type="ECO:0000256" key="3">
    <source>
        <dbReference type="ARBA" id="ARBA00022795"/>
    </source>
</evidence>
<name>A0A1C2J978_ACITH</name>
<dbReference type="EMBL" id="LWSA01000189">
    <property type="protein sequence ID" value="OCX70721.1"/>
    <property type="molecule type" value="Genomic_DNA"/>
</dbReference>
<evidence type="ECO:0000256" key="2">
    <source>
        <dbReference type="ARBA" id="ARBA00022723"/>
    </source>
</evidence>
<organism evidence="9 11">
    <name type="scientific">Acidithiobacillus thiooxidans</name>
    <name type="common">Thiobacillus thiooxidans</name>
    <dbReference type="NCBI Taxonomy" id="930"/>
    <lineage>
        <taxon>Bacteria</taxon>
        <taxon>Pseudomonadati</taxon>
        <taxon>Pseudomonadota</taxon>
        <taxon>Acidithiobacillia</taxon>
        <taxon>Acidithiobacillales</taxon>
        <taxon>Acidithiobacillaceae</taxon>
        <taxon>Acidithiobacillus</taxon>
    </lineage>
</organism>
<keyword evidence="4" id="KW-0862">Zinc</keyword>
<keyword evidence="8" id="KW-0804">Transcription</keyword>
<keyword evidence="1" id="KW-0963">Cytoplasm</keyword>
<dbReference type="GO" id="GO:0003677">
    <property type="term" value="F:DNA binding"/>
    <property type="evidence" value="ECO:0007669"/>
    <property type="project" value="UniProtKB-KW"/>
</dbReference>
<proteinExistence type="predicted"/>
<dbReference type="GO" id="GO:0046872">
    <property type="term" value="F:metal ion binding"/>
    <property type="evidence" value="ECO:0007669"/>
    <property type="project" value="UniProtKB-KW"/>
</dbReference>
<evidence type="ECO:0000256" key="4">
    <source>
        <dbReference type="ARBA" id="ARBA00022833"/>
    </source>
</evidence>
<evidence type="ECO:0000313" key="9">
    <source>
        <dbReference type="EMBL" id="OCX70721.1"/>
    </source>
</evidence>
<dbReference type="EMBL" id="LWRY01000152">
    <property type="protein sequence ID" value="OCX70892.1"/>
    <property type="molecule type" value="Genomic_DNA"/>
</dbReference>
<keyword evidence="5" id="KW-0805">Transcription regulation</keyword>
<dbReference type="GO" id="GO:0044781">
    <property type="term" value="P:bacterial-type flagellum organization"/>
    <property type="evidence" value="ECO:0007669"/>
    <property type="project" value="UniProtKB-KW"/>
</dbReference>
<keyword evidence="3" id="KW-1005">Bacterial flagellum biogenesis</keyword>
<keyword evidence="12" id="KW-1185">Reference proteome</keyword>
<protein>
    <recommendedName>
        <fullName evidence="13">Flagellar transcriptional regulator FlhC</fullName>
    </recommendedName>
</protein>
<evidence type="ECO:0008006" key="13">
    <source>
        <dbReference type="Google" id="ProtNLM"/>
    </source>
</evidence>
<evidence type="ECO:0000313" key="12">
    <source>
        <dbReference type="Proteomes" id="UP000095008"/>
    </source>
</evidence>
<evidence type="ECO:0000313" key="10">
    <source>
        <dbReference type="EMBL" id="OCX70892.1"/>
    </source>
</evidence>
<reference evidence="9 11" key="1">
    <citation type="journal article" date="2016" name="Int. J. Mol. Sci.">
        <title>Comparative genomics of the extreme acidophile Acidithiobacillus thiooxidans reveals intraspecific divergence and niche adaptation.</title>
        <authorList>
            <person name="Zhang X."/>
            <person name="Feng X."/>
            <person name="Tao J."/>
            <person name="Ma L."/>
            <person name="Xiao Y."/>
            <person name="Liang Y."/>
            <person name="Liu X."/>
            <person name="Yin H."/>
        </authorList>
    </citation>
    <scope>NUCLEOTIDE SEQUENCE [LARGE SCALE GENOMIC DNA]</scope>
    <source>
        <strain evidence="9 11">A02</strain>
        <strain evidence="10">DXS-W</strain>
    </source>
</reference>
<dbReference type="RefSeq" id="WP_024895299.1">
    <property type="nucleotide sequence ID" value="NZ_JMEB01000290.1"/>
</dbReference>
<evidence type="ECO:0000256" key="5">
    <source>
        <dbReference type="ARBA" id="ARBA00023015"/>
    </source>
</evidence>
<dbReference type="Proteomes" id="UP000095008">
    <property type="component" value="Unassembled WGS sequence"/>
</dbReference>
<dbReference type="STRING" id="930.GCA_002079865_03487"/>
<comment type="caution">
    <text evidence="9">The sequence shown here is derived from an EMBL/GenBank/DDBJ whole genome shotgun (WGS) entry which is preliminary data.</text>
</comment>
<sequence>MKTRMQLTELPLGIKCLEGSRLHGWQIAHFLIAGGVRPINVEAVTRINRAQLNALWKNVHGFPAKGQTPIYSSVYLRSHRAVREGIAFVKILQMYELSEDIKSPEIFLMAYQRFRELVPWVEDLQMEKAFYLWRDYHRKLVVLNHCSQCKGSYLYTMQPDASDTMRNCTFCRLLKQSSTFAKKNAKTSLIQ</sequence>
<gene>
    <name evidence="10" type="ORF">A6M23_13120</name>
    <name evidence="9" type="ORF">A6P07_13645</name>
</gene>
<dbReference type="OrthoDB" id="5298760at2"/>
<evidence type="ECO:0000313" key="11">
    <source>
        <dbReference type="Proteomes" id="UP000094893"/>
    </source>
</evidence>
<dbReference type="InterPro" id="IPR007944">
    <property type="entry name" value="FlhC"/>
</dbReference>
<evidence type="ECO:0000256" key="7">
    <source>
        <dbReference type="ARBA" id="ARBA00023159"/>
    </source>
</evidence>
<dbReference type="Proteomes" id="UP000094893">
    <property type="component" value="Unassembled WGS sequence"/>
</dbReference>
<dbReference type="GO" id="GO:1902208">
    <property type="term" value="P:regulation of bacterial-type flagellum assembly"/>
    <property type="evidence" value="ECO:0007669"/>
    <property type="project" value="InterPro"/>
</dbReference>
<accession>A0A1C2J978</accession>
<dbReference type="GeneID" id="60695812"/>
<evidence type="ECO:0000256" key="8">
    <source>
        <dbReference type="ARBA" id="ARBA00023163"/>
    </source>
</evidence>